<proteinExistence type="predicted"/>
<gene>
    <name evidence="2" type="ORF">BDZ85DRAFT_18874</name>
</gene>
<dbReference type="EMBL" id="ML992510">
    <property type="protein sequence ID" value="KAF2221591.1"/>
    <property type="molecule type" value="Genomic_DNA"/>
</dbReference>
<reference evidence="3" key="1">
    <citation type="journal article" date="2020" name="Stud. Mycol.">
        <title>101 Dothideomycetes genomes: A test case for predicting lifestyles and emergence of pathogens.</title>
        <authorList>
            <person name="Haridas S."/>
            <person name="Albert R."/>
            <person name="Binder M."/>
            <person name="Bloem J."/>
            <person name="LaButti K."/>
            <person name="Salamov A."/>
            <person name="Andreopoulos B."/>
            <person name="Baker S."/>
            <person name="Barry K."/>
            <person name="Bills G."/>
            <person name="Bluhm B."/>
            <person name="Cannon C."/>
            <person name="Castanera R."/>
            <person name="Culley D."/>
            <person name="Daum C."/>
            <person name="Ezra D."/>
            <person name="Gonzalez J."/>
            <person name="Henrissat B."/>
            <person name="Kuo A."/>
            <person name="Liang C."/>
            <person name="Lipzen A."/>
            <person name="Lutzoni F."/>
            <person name="Magnuson J."/>
            <person name="Mondo S."/>
            <person name="Nolan M."/>
            <person name="Ohm R."/>
            <person name="Pangilinan J."/>
            <person name="Park H.-J."/>
            <person name="Ramirez L."/>
            <person name="Alfaro M."/>
            <person name="Sun H."/>
            <person name="Tritt A."/>
            <person name="Yoshinaga Y."/>
            <person name="Zwiers L.-H."/>
            <person name="Turgeon B."/>
            <person name="Goodwin S."/>
            <person name="Spatafora J."/>
            <person name="Crous P."/>
            <person name="Grigoriev I."/>
        </authorList>
    </citation>
    <scope>NUCLEOTIDE SEQUENCE [LARGE SCALE GENOMIC DNA]</scope>
    <source>
        <strain evidence="3">CECT 20119</strain>
    </source>
</reference>
<sequence>MAAASSSTSSTNAPPTQATSTTSAAPAQARKLRRYTNYDSMLLENASTTPLPAQKLFTCPGGDQPLGSYEVAKARVMISLQQTTRWGFKDSGTNNGKGEACGLLVLRIYFRHPPGFKLRSARGDLLFPCTTRLGLVHPQELRGSPREISVTSNREVMPSISATNFFDVGGVGASRAMEGTEVDCWVFTANKEEASTIQKECNLGWNLVDRKTTASGVFGRSLHLFSELVFDGVEPKEFDVEIRVDGQLRSNTRRLFRLSHRPCVKQRKIVTNFPMTPIVVDDYAESLVQQVMEDNLTLPYMFDDRLPLRQS</sequence>
<evidence type="ECO:0000256" key="1">
    <source>
        <dbReference type="SAM" id="MobiDB-lite"/>
    </source>
</evidence>
<dbReference type="AlphaFoldDB" id="A0A6A6G746"/>
<evidence type="ECO:0000313" key="3">
    <source>
        <dbReference type="Proteomes" id="UP000799538"/>
    </source>
</evidence>
<name>A0A6A6G746_9PEZI</name>
<feature type="region of interest" description="Disordered" evidence="1">
    <location>
        <begin position="1"/>
        <end position="29"/>
    </location>
</feature>
<keyword evidence="3" id="KW-1185">Reference proteome</keyword>
<organism evidence="2 3">
    <name type="scientific">Elsinoe ampelina</name>
    <dbReference type="NCBI Taxonomy" id="302913"/>
    <lineage>
        <taxon>Eukaryota</taxon>
        <taxon>Fungi</taxon>
        <taxon>Dikarya</taxon>
        <taxon>Ascomycota</taxon>
        <taxon>Pezizomycotina</taxon>
        <taxon>Dothideomycetes</taxon>
        <taxon>Dothideomycetidae</taxon>
        <taxon>Myriangiales</taxon>
        <taxon>Elsinoaceae</taxon>
        <taxon>Elsinoe</taxon>
    </lineage>
</organism>
<accession>A0A6A6G746</accession>
<evidence type="ECO:0000313" key="2">
    <source>
        <dbReference type="EMBL" id="KAF2221591.1"/>
    </source>
</evidence>
<protein>
    <submittedName>
        <fullName evidence="2">Uncharacterized protein</fullName>
    </submittedName>
</protein>
<dbReference type="Proteomes" id="UP000799538">
    <property type="component" value="Unassembled WGS sequence"/>
</dbReference>
<dbReference type="OrthoDB" id="3922785at2759"/>